<reference evidence="9 10" key="1">
    <citation type="submission" date="2017-11" db="EMBL/GenBank/DDBJ databases">
        <title>Genome sequence of Mesoplasma corruscae ELCA-2 (ATCC 49579).</title>
        <authorList>
            <person name="Lo W.-S."/>
            <person name="Kuo C.-H."/>
        </authorList>
    </citation>
    <scope>NUCLEOTIDE SEQUENCE [LARGE SCALE GENOMIC DNA]</scope>
    <source>
        <strain evidence="9 10">ELCA-2</strain>
    </source>
</reference>
<keyword evidence="3 6" id="KW-0228">DNA excision</keyword>
<dbReference type="SUPFAM" id="SSF82771">
    <property type="entry name" value="GIY-YIG endonuclease"/>
    <property type="match status" value="1"/>
</dbReference>
<dbReference type="SMART" id="SM00465">
    <property type="entry name" value="GIYc"/>
    <property type="match status" value="1"/>
</dbReference>
<accession>A0A2S5RGX3</accession>
<dbReference type="InterPro" id="IPR010994">
    <property type="entry name" value="RuvA_2-like"/>
</dbReference>
<dbReference type="AlphaFoldDB" id="A0A2S5RGX3"/>
<dbReference type="GO" id="GO:0006289">
    <property type="term" value="P:nucleotide-excision repair"/>
    <property type="evidence" value="ECO:0007669"/>
    <property type="project" value="UniProtKB-UniRule"/>
</dbReference>
<evidence type="ECO:0000256" key="4">
    <source>
        <dbReference type="ARBA" id="ARBA00022881"/>
    </source>
</evidence>
<comment type="similarity">
    <text evidence="6">Belongs to the UvrC family.</text>
</comment>
<dbReference type="RefSeq" id="WP_104207771.1">
    <property type="nucleotide sequence ID" value="NZ_PHNF01000001.1"/>
</dbReference>
<evidence type="ECO:0000256" key="2">
    <source>
        <dbReference type="ARBA" id="ARBA00022763"/>
    </source>
</evidence>
<proteinExistence type="inferred from homology"/>
<dbReference type="EMBL" id="PHNF01000001">
    <property type="protein sequence ID" value="PPE06584.1"/>
    <property type="molecule type" value="Genomic_DNA"/>
</dbReference>
<dbReference type="Pfam" id="PF01541">
    <property type="entry name" value="GIY-YIG"/>
    <property type="match status" value="1"/>
</dbReference>
<evidence type="ECO:0000313" key="10">
    <source>
        <dbReference type="Proteomes" id="UP000239785"/>
    </source>
</evidence>
<dbReference type="Pfam" id="PF22920">
    <property type="entry name" value="UvrC_RNaseH"/>
    <property type="match status" value="1"/>
</dbReference>
<dbReference type="Pfam" id="PF02151">
    <property type="entry name" value="UVR"/>
    <property type="match status" value="1"/>
</dbReference>
<dbReference type="GO" id="GO:0005737">
    <property type="term" value="C:cytoplasm"/>
    <property type="evidence" value="ECO:0007669"/>
    <property type="project" value="UniProtKB-SubCell"/>
</dbReference>
<dbReference type="InterPro" id="IPR036876">
    <property type="entry name" value="UVR_dom_sf"/>
</dbReference>
<dbReference type="InterPro" id="IPR047296">
    <property type="entry name" value="GIY-YIG_UvrC_Cho"/>
</dbReference>
<comment type="subunit">
    <text evidence="6">Interacts with UvrB in an incision complex.</text>
</comment>
<evidence type="ECO:0000259" key="7">
    <source>
        <dbReference type="PROSITE" id="PS50164"/>
    </source>
</evidence>
<dbReference type="InterPro" id="IPR001162">
    <property type="entry name" value="UvrC_RNase_H_dom"/>
</dbReference>
<dbReference type="InterPro" id="IPR000305">
    <property type="entry name" value="GIY-YIG_endonuc"/>
</dbReference>
<dbReference type="PANTHER" id="PTHR30562">
    <property type="entry name" value="UVRC/OXIDOREDUCTASE"/>
    <property type="match status" value="1"/>
</dbReference>
<dbReference type="GO" id="GO:0003677">
    <property type="term" value="F:DNA binding"/>
    <property type="evidence" value="ECO:0007669"/>
    <property type="project" value="UniProtKB-UniRule"/>
</dbReference>
<keyword evidence="6" id="KW-0742">SOS response</keyword>
<dbReference type="HAMAP" id="MF_00203">
    <property type="entry name" value="UvrC"/>
    <property type="match status" value="1"/>
</dbReference>
<protein>
    <recommendedName>
        <fullName evidence="6">UvrABC system protein C</fullName>
        <shortName evidence="6">Protein UvrC</shortName>
    </recommendedName>
    <alternativeName>
        <fullName evidence="6">Excinuclease ABC subunit C</fullName>
    </alternativeName>
</protein>
<dbReference type="InterPro" id="IPR004791">
    <property type="entry name" value="UvrC"/>
</dbReference>
<dbReference type="OrthoDB" id="9804933at2"/>
<evidence type="ECO:0000256" key="1">
    <source>
        <dbReference type="ARBA" id="ARBA00022490"/>
    </source>
</evidence>
<keyword evidence="1 6" id="KW-0963">Cytoplasm</keyword>
<dbReference type="Gene3D" id="1.10.150.20">
    <property type="entry name" value="5' to 3' exonuclease, C-terminal subdomain"/>
    <property type="match status" value="1"/>
</dbReference>
<dbReference type="Gene3D" id="3.40.1440.10">
    <property type="entry name" value="GIY-YIG endonuclease"/>
    <property type="match status" value="1"/>
</dbReference>
<dbReference type="CDD" id="cd10434">
    <property type="entry name" value="GIY-YIG_UvrC_Cho"/>
    <property type="match status" value="1"/>
</dbReference>
<keyword evidence="10" id="KW-1185">Reference proteome</keyword>
<keyword evidence="2 6" id="KW-0227">DNA damage</keyword>
<dbReference type="InterPro" id="IPR038476">
    <property type="entry name" value="UvrC_RNase_H_dom_sf"/>
</dbReference>
<dbReference type="FunFam" id="3.40.1440.10:FF:000001">
    <property type="entry name" value="UvrABC system protein C"/>
    <property type="match status" value="1"/>
</dbReference>
<dbReference type="SUPFAM" id="SSF47781">
    <property type="entry name" value="RuvA domain 2-like"/>
    <property type="match status" value="1"/>
</dbReference>
<dbReference type="PANTHER" id="PTHR30562:SF1">
    <property type="entry name" value="UVRABC SYSTEM PROTEIN C"/>
    <property type="match status" value="1"/>
</dbReference>
<comment type="function">
    <text evidence="6">The UvrABC repair system catalyzes the recognition and processing of DNA lesions. UvrC both incises the 5' and 3' sides of the lesion. The N-terminal half is responsible for the 3' incision and the C-terminal half is responsible for the 5' incision.</text>
</comment>
<organism evidence="9 10">
    <name type="scientific">Mesoplasma corruscae</name>
    <dbReference type="NCBI Taxonomy" id="216874"/>
    <lineage>
        <taxon>Bacteria</taxon>
        <taxon>Bacillati</taxon>
        <taxon>Mycoplasmatota</taxon>
        <taxon>Mollicutes</taxon>
        <taxon>Entomoplasmatales</taxon>
        <taxon>Entomoplasmataceae</taxon>
        <taxon>Mesoplasma</taxon>
    </lineage>
</organism>
<dbReference type="NCBIfam" id="TIGR00194">
    <property type="entry name" value="uvrC"/>
    <property type="match status" value="1"/>
</dbReference>
<dbReference type="InterPro" id="IPR001943">
    <property type="entry name" value="UVR_dom"/>
</dbReference>
<feature type="domain" description="GIY-YIG" evidence="7">
    <location>
        <begin position="12"/>
        <end position="89"/>
    </location>
</feature>
<evidence type="ECO:0000256" key="6">
    <source>
        <dbReference type="HAMAP-Rule" id="MF_00203"/>
    </source>
</evidence>
<comment type="caution">
    <text evidence="9">The sequence shown here is derived from an EMBL/GenBank/DDBJ whole genome shotgun (WGS) entry which is preliminary data.</text>
</comment>
<evidence type="ECO:0000313" key="9">
    <source>
        <dbReference type="EMBL" id="PPE06584.1"/>
    </source>
</evidence>
<dbReference type="PROSITE" id="PS50164">
    <property type="entry name" value="GIY_YIG"/>
    <property type="match status" value="1"/>
</dbReference>
<gene>
    <name evidence="6 9" type="primary">uvrC</name>
    <name evidence="9" type="ORF">MCORR_v1c02150</name>
</gene>
<name>A0A2S5RGX3_9MOLU</name>
<dbReference type="GO" id="GO:0009381">
    <property type="term" value="F:excinuclease ABC activity"/>
    <property type="evidence" value="ECO:0007669"/>
    <property type="project" value="UniProtKB-UniRule"/>
</dbReference>
<comment type="subcellular location">
    <subcellularLocation>
        <location evidence="6">Cytoplasm</location>
    </subcellularLocation>
</comment>
<dbReference type="GO" id="GO:0009380">
    <property type="term" value="C:excinuclease repair complex"/>
    <property type="evidence" value="ECO:0007669"/>
    <property type="project" value="InterPro"/>
</dbReference>
<dbReference type="InterPro" id="IPR050066">
    <property type="entry name" value="UvrABC_protein_C"/>
</dbReference>
<evidence type="ECO:0000256" key="5">
    <source>
        <dbReference type="ARBA" id="ARBA00023204"/>
    </source>
</evidence>
<keyword evidence="4 6" id="KW-0267">Excision nuclease</keyword>
<sequence>MNIKSIISTLPNQSGCYLYYNEHNNVIYVGKAKNLKKRVSSYFDRVHNLKTTKLVREIVDIKYFVVSNEKESLVLEENLIKKYRPKYNVLLNDDKSYPYITITNEKDPMYKYIRKVDKKALRSFGPLPIGSKAKDSLITLQRLFPLRRCKGNLGKPCFHYFLNQCSGACFKEVDELFYKEQIKKVDMFFKGNIGEVKNNLTAFMNKASENLQFEEAQRIKEQIATLSFMTTKQNVEFQNDLNIDVISFLIDDEKIAISTLFYRSGQLILKDEHIQTYLEQDVNDLMQHFLNQIYKKNIIPDKLILSNEIQLINLSDDFKKIATHPITKDELKMFDISFENAKDIIRRSQISKTINIGNEQEILLQLANVSNIEKELRRIEMFDISNIANEFITGSCVVYINGHPVRNEFRKYNIDAKFTSDYDRLKHMLYRRFQKALLEKRDLPDLIIMDGGIIQIHAAKEILKTLGLEFISVIGLVKNEKHRTEKLIDVNEQEKEIKVHLKLFNWLSAMQIRVDEYAKSGYRKKQAVSLLKNDLMNIEGLGEKRIQILFKKYNTINEIKQTKDEELINLLKNKKAFINLKKYLDDYK</sequence>
<dbReference type="GO" id="GO:0009432">
    <property type="term" value="P:SOS response"/>
    <property type="evidence" value="ECO:0007669"/>
    <property type="project" value="UniProtKB-UniRule"/>
</dbReference>
<dbReference type="SUPFAM" id="SSF46600">
    <property type="entry name" value="C-terminal UvrC-binding domain of UvrB"/>
    <property type="match status" value="1"/>
</dbReference>
<dbReference type="Proteomes" id="UP000239785">
    <property type="component" value="Unassembled WGS sequence"/>
</dbReference>
<keyword evidence="5 6" id="KW-0234">DNA repair</keyword>
<dbReference type="Gene3D" id="3.30.420.340">
    <property type="entry name" value="UvrC, RNAse H endonuclease domain"/>
    <property type="match status" value="1"/>
</dbReference>
<dbReference type="Pfam" id="PF08459">
    <property type="entry name" value="UvrC_RNaseH_dom"/>
    <property type="match status" value="1"/>
</dbReference>
<dbReference type="InterPro" id="IPR035901">
    <property type="entry name" value="GIY-YIG_endonuc_sf"/>
</dbReference>
<dbReference type="PROSITE" id="PS50165">
    <property type="entry name" value="UVRC"/>
    <property type="match status" value="1"/>
</dbReference>
<evidence type="ECO:0000259" key="8">
    <source>
        <dbReference type="PROSITE" id="PS50165"/>
    </source>
</evidence>
<evidence type="ECO:0000256" key="3">
    <source>
        <dbReference type="ARBA" id="ARBA00022769"/>
    </source>
</evidence>
<feature type="domain" description="UvrC family homology region profile" evidence="8">
    <location>
        <begin position="245"/>
        <end position="463"/>
    </location>
</feature>